<name>A0A934MQ68_9BACL</name>
<dbReference type="InterPro" id="IPR051610">
    <property type="entry name" value="GPI/OXD"/>
</dbReference>
<dbReference type="GO" id="GO:0046872">
    <property type="term" value="F:metal ion binding"/>
    <property type="evidence" value="ECO:0007669"/>
    <property type="project" value="UniProtKB-KW"/>
</dbReference>
<dbReference type="InterPro" id="IPR011051">
    <property type="entry name" value="RmlC_Cupin_sf"/>
</dbReference>
<dbReference type="PANTHER" id="PTHR35848:SF6">
    <property type="entry name" value="CUPIN TYPE-2 DOMAIN-CONTAINING PROTEIN"/>
    <property type="match status" value="1"/>
</dbReference>
<protein>
    <submittedName>
        <fullName evidence="3">Cupin domain-containing protein</fullName>
    </submittedName>
</protein>
<evidence type="ECO:0000313" key="3">
    <source>
        <dbReference type="EMBL" id="MBJ6361089.1"/>
    </source>
</evidence>
<dbReference type="Pfam" id="PF07883">
    <property type="entry name" value="Cupin_2"/>
    <property type="match status" value="1"/>
</dbReference>
<proteinExistence type="predicted"/>
<evidence type="ECO:0000256" key="1">
    <source>
        <dbReference type="ARBA" id="ARBA00022723"/>
    </source>
</evidence>
<comment type="caution">
    <text evidence="3">The sequence shown here is derived from an EMBL/GenBank/DDBJ whole genome shotgun (WGS) entry which is preliminary data.</text>
</comment>
<dbReference type="PANTHER" id="PTHR35848">
    <property type="entry name" value="OXALATE-BINDING PROTEIN"/>
    <property type="match status" value="1"/>
</dbReference>
<reference evidence="3" key="1">
    <citation type="submission" date="2020-12" db="EMBL/GenBank/DDBJ databases">
        <authorList>
            <person name="Huq M.A."/>
        </authorList>
    </citation>
    <scope>NUCLEOTIDE SEQUENCE</scope>
    <source>
        <strain evidence="3">MAHUQ-46</strain>
    </source>
</reference>
<dbReference type="InterPro" id="IPR014710">
    <property type="entry name" value="RmlC-like_jellyroll"/>
</dbReference>
<dbReference type="Proteomes" id="UP000640274">
    <property type="component" value="Unassembled WGS sequence"/>
</dbReference>
<keyword evidence="4" id="KW-1185">Reference proteome</keyword>
<gene>
    <name evidence="3" type="ORF">JFN88_07140</name>
</gene>
<evidence type="ECO:0000313" key="4">
    <source>
        <dbReference type="Proteomes" id="UP000640274"/>
    </source>
</evidence>
<dbReference type="InterPro" id="IPR013096">
    <property type="entry name" value="Cupin_2"/>
</dbReference>
<keyword evidence="1" id="KW-0479">Metal-binding</keyword>
<dbReference type="EMBL" id="JAELUP010000017">
    <property type="protein sequence ID" value="MBJ6361089.1"/>
    <property type="molecule type" value="Genomic_DNA"/>
</dbReference>
<dbReference type="Gene3D" id="2.60.120.10">
    <property type="entry name" value="Jelly Rolls"/>
    <property type="match status" value="1"/>
</dbReference>
<evidence type="ECO:0000259" key="2">
    <source>
        <dbReference type="Pfam" id="PF07883"/>
    </source>
</evidence>
<accession>A0A934MQ68</accession>
<dbReference type="SUPFAM" id="SSF51182">
    <property type="entry name" value="RmlC-like cupins"/>
    <property type="match status" value="1"/>
</dbReference>
<organism evidence="3 4">
    <name type="scientific">Paenibacillus roseus</name>
    <dbReference type="NCBI Taxonomy" id="2798579"/>
    <lineage>
        <taxon>Bacteria</taxon>
        <taxon>Bacillati</taxon>
        <taxon>Bacillota</taxon>
        <taxon>Bacilli</taxon>
        <taxon>Bacillales</taxon>
        <taxon>Paenibacillaceae</taxon>
        <taxon>Paenibacillus</taxon>
    </lineage>
</organism>
<sequence>MDFATNIDFIDYIEVPPGVSIGTHQHGYNEEIYFIVEGSGTMSIEGKEYNVKSGDVIINKINGTHGLINHSSDDMKIFIFQVKQ</sequence>
<feature type="domain" description="Cupin type-2" evidence="2">
    <location>
        <begin position="13"/>
        <end position="78"/>
    </location>
</feature>
<dbReference type="AlphaFoldDB" id="A0A934MQ68"/>